<evidence type="ECO:0000256" key="2">
    <source>
        <dbReference type="SAM" id="MobiDB-lite"/>
    </source>
</evidence>
<feature type="region of interest" description="Disordered" evidence="2">
    <location>
        <begin position="742"/>
        <end position="767"/>
    </location>
</feature>
<dbReference type="PANTHER" id="PTHR48125:SF10">
    <property type="entry name" value="OS12G0136300 PROTEIN"/>
    <property type="match status" value="1"/>
</dbReference>
<reference evidence="3 4" key="1">
    <citation type="submission" date="2023-07" db="EMBL/GenBank/DDBJ databases">
        <title>Sequencing the genomes of 1000 actinobacteria strains.</title>
        <authorList>
            <person name="Klenk H.-P."/>
        </authorList>
    </citation>
    <scope>NUCLEOTIDE SEQUENCE [LARGE SCALE GENOMIC DNA]</scope>
    <source>
        <strain evidence="3 4">DSM 44711</strain>
    </source>
</reference>
<gene>
    <name evidence="3" type="ORF">J2S44_006131</name>
</gene>
<feature type="region of interest" description="Disordered" evidence="2">
    <location>
        <begin position="668"/>
        <end position="693"/>
    </location>
</feature>
<proteinExistence type="predicted"/>
<feature type="compositionally biased region" description="Basic and acidic residues" evidence="2">
    <location>
        <begin position="2259"/>
        <end position="2282"/>
    </location>
</feature>
<dbReference type="Gene3D" id="3.90.550.20">
    <property type="match status" value="1"/>
</dbReference>
<protein>
    <submittedName>
        <fullName evidence="3">Nucleic acid-binding Zn-ribbon protein</fullName>
    </submittedName>
</protein>
<feature type="region of interest" description="Disordered" evidence="2">
    <location>
        <begin position="2259"/>
        <end position="2287"/>
    </location>
</feature>
<feature type="compositionally biased region" description="Basic and acidic residues" evidence="2">
    <location>
        <begin position="3501"/>
        <end position="3534"/>
    </location>
</feature>
<comment type="caution">
    <text evidence="3">The sequence shown here is derived from an EMBL/GenBank/DDBJ whole genome shotgun (WGS) entry which is preliminary data.</text>
</comment>
<feature type="region of interest" description="Disordered" evidence="2">
    <location>
        <begin position="3494"/>
        <end position="3540"/>
    </location>
</feature>
<dbReference type="RefSeq" id="WP_310420946.1">
    <property type="nucleotide sequence ID" value="NZ_JAVDYC010000001.1"/>
</dbReference>
<name>A0AAE3ZVY3_9ACTN</name>
<dbReference type="Proteomes" id="UP001183629">
    <property type="component" value="Unassembled WGS sequence"/>
</dbReference>
<organism evidence="3 4">
    <name type="scientific">Catenuloplanes niger</name>
    <dbReference type="NCBI Taxonomy" id="587534"/>
    <lineage>
        <taxon>Bacteria</taxon>
        <taxon>Bacillati</taxon>
        <taxon>Actinomycetota</taxon>
        <taxon>Actinomycetes</taxon>
        <taxon>Micromonosporales</taxon>
        <taxon>Micromonosporaceae</taxon>
        <taxon>Catenuloplanes</taxon>
    </lineage>
</organism>
<evidence type="ECO:0000313" key="3">
    <source>
        <dbReference type="EMBL" id="MDR7325881.1"/>
    </source>
</evidence>
<sequence>MSRLNQGTLVFLSDNTIADPASVTRVRTTLQALYPAARSGLVIGSTAGERADVAEWRKLTESLGIQKDAAFRDGTELDPIVVGVDAHGLETGGIPERIRVLPRAQAAARETLKSAARLAVDASLSRFERVRSLLNEASRLRDLLGVRPVFDDAGMPSAVAASYQMALGLALAGVPTVADPGARVGVPTTADRDLDGAALDRVLDLETLTRSVLPLTTAEVVNAFAPAAAGERLASFRPAGGSAAKTLHDALKAVPGSFAMVRSGGTGLKEDRLRWLVSLDQGVYWVNPELDNQPVSRFDPKVTDDPRMRDLRASGTTVTVLDPDGVPTTVRALAPVAAPTPAPPVRSDPAAALVDALDLTGAEPVFVFSTAVGGGPLAGQDGPALTPVVLEGLVDGLRRQYPAGRVLLIGPDPAGGLRDRAPELFALRDRAAAHGIDLTRTGQLDDVLTALNTGRQATVVGLSSEVGAVSERLGLRTVRLGAGPAFEGTRHTEAAQLQRLDVPVDWPEHLARVERAANAGDPGELTGALDAWIEAAEGYANLLTMDPSYPAGTNSLADATHAEEAYRDGGSVLELPDSRINRFRANFAEWLYLEMLPSGRNLAPGAMREWFEGFSRELQLDDILRVFSVDVDELVRRAVSLDREYGETVWSKKVKDEERDVYGLAGEPKLMPATPEVEDGEPARPPSGNPIFTPAPGTAAAEAAAAAARAAAAAAEAAALAAETAVVADEPVVVVDEAVATAPPEEPAADSGKEKKKAPPPPPWQNAVIKEKGAVPFALLRRPAAWMALSDLRPYMLEDRPDAEWHYFTDTEGRIWVASEVPVNKNLPAAIRARDAADAALRAATPDRAAELADALHDAVAAVTELERSSVVGADQLAALHAAWESQFPGLTLDDVVETLNTVGHPAIAAEEHLVPGSGTITALLQAARGRTSGELRLILPAGGILDVNTKSGRFMSLLVRTPGPGDAIRWAGNVARRISAQVGMPVRIGEMKYAAEDKADHNPMTEAPRPVGELPGGSLVPDGLGGFRIGNDIQLLIRETSVSGRPVLMLVPTGEWQRMQGINWLPHTGADAHRPVVALQQQGRYVRVPAVQDGVEGAVLLDPAELGRITARLGSDLAVISWERGGVPSPELLRDFAAAIDGTAVALPVDELTAWPSDPPRIMITDDGGNPVPEPRGALRAGMDHTAAGHPALGRDFFRARAQAPAPEFARPPSAVGTGQVDAYLQRLDLTARTGPVTLEDLPDDGTVLRNSAGQEMPLHVPMVWAGSAISPDNATAATFMAGAAQQARALAGEGYFTTLWVTEPPTAAGLAWARDNGLRVISVQDVYHASNPLDDEFLTQLGTHTVEGFSAAADVLRWRIIEDFGGFYTDGDNAIEDAGAFAAEVRRLFEAHGWAVHEGPSTPETGRAFNVSGVLGARNHPAVRAFRDLISENYAGTQRELMAPIWDLFRGYDGGLDLVDQPATDIRRKLAMWLGGPQILDRIGDRLDPRYRAADGELPGLRSVTMGQAGAWYRADPLEPVRGYGDHERPAVLPGLAATLVWHLRFRQGDLYLPAVAPVVAGFADRDAVWRELLEPFLTEPELRGRVRTVTDVVMVGDAELGPQVRTVPLPADLRAALGLTESAVPEWRLGEASRPVRLADTPALDWTPASERPVTERPVPGRLASALIDAPLGRSEAGLLPTRPRPRMAPPTANADTLLPDPVPVVDALIAAAQGLRSDDLTTQLDATDSLVDELTTVRDRYDADWNRQRGVVNDLERQVEANPARQAALAGEITTRQSEITTRTARMERIDDLLDTAGTALLDLDRRMRDARQAAEDARAALRGADTADGLPALRDAVERADGVVRGIDAEQRQRRREITDLEGQRRAAEERVEVLNQEIADRTAQRQALADALPGLTGRLTLARAAAQTAVGRRAAIQTQVDHYRQQAAEWAGMSLTDLETRADRYAEADRHDSPQHAAGTAARAEADAIIGRGAGVSAADVGRLAYLRRVADEVTALSSAGTGIRIDEDAIEAGIRRLVTVSGRDVPEERIRQLDADEAGAVTVTQAHDRLTAVVGEAETARDDAVRQYQALADAVTAADTALRDASAAPGTSDRVAALAADLAAKQTARDRFVAGVVAPGATVTGDWWSDPATRDALDALRDAAEAEATVKATAAHVRPPNPSWFTRELGVLGDAHVKQVGTISAAQRASLRDEVRRLAPQAQVHAGALLSWLDELLRDRDPHQANNDWQRLVQVGAGRMIGDHFVRVRARPDRMTDREPAPKDDAEVDHQKSKYGDTTAGRAWGGTRGWNVVGPLSFLWHVANETMDHILGPILRLSFDGERQWQEAVTFEKQSGNRALLNDVYDFDTDTKLEIEVDGTRILAFDLPKHVLLAVPQKLSTVDDAHSTTIGEPDPVRNPQALEAEDYVVNAADFDGLLTRLWHRLMEPDMGLSKAEAARTVHELREEMFNEKTGKDRNQWWTTGSWVSPFFKVPLSKRPRITLPLGKLGLKDVRIPSPVKRRDHFEGHVTVDSGLTELRRITKSSQVMIRNDIAATVTRGVSRGVGSGAGFRAGVEFPLHVGHHIVMPRWDAIKMRWHRSVKRSVGTQAQAKTALMRKDDLVRYRATVNLTLRLHTNRGTVDVDAPITTEFGIPQQRAAIFEAHAMSDPVVREKFRMPEGPVRRGRLNPKRWVAAVRNPHSRVGAAIRSTPSLPQPFRKKGMRNAHELLAAARKGPVEVTVDGHPGLPPGLASLNATNVIVRAAGDFTPGAVPVRFRYLVDTGGAVLGAWELSGVAVPRTDDGNTAVLDATGQPVMTRPPTRFVANPAYQPPAPAPAPEAPFTERGMNGAFDLFVKSVHETVEIQIQGDELPERYGLMYRPRLPSETGGPAFRPRDRAIVRFAGDALTYTAGQATDARFRYLVDPQGVVLGAYRLGAVTTAADGTVTRPVVGDLILNPLAFRPLTPRTDPALAAGRADEFLAVDRGGYVQVQLGPGVPAALRDRFRDAPQVELLQMDGHRVPGQTLGPGVPARSATGSSAPPPAGTQRFVLHADGRMSAPLTPLTAPTREPMALAGRAGLGPGTVKEMPGADQIVQLVADVLEHQMRQLGLLPKGPTAQQLAREIALKFGTPGLRGSQRTLYDGGVSNEIKFGGYTFQVNVGGILDELREISTEQDITMDVQGKGQAGYTVHEHHSTEFGTGLDGTVRLKFANFFGARVKFIELGLNRDVDKALSADLAFKEYRRRKTGGEVTKFTYGTRYEATLTAVGPDGKVVGSVHRELSGDDVYTPVRVNNEDLAPATTAPPAGTDPMAISPADPRPATGTAVVDDTEAAVRPTAEEIDAVNAYLGGADDAPGVVPGIDEGINGVYVWLNRVRHVAAEAGHFVRTSDFTSLADHEVDLVLQKITERGDRGRLEDGLATGITPDFLEPHAAELLTRTGYVVPLESRDGFTRQMRVNLVLRDAAYSHATEKPALEQYVEADNRAVGDRHSASKGETMAGAEVLFTVGGKTGPPKEQDHGKTPQDDHHGDPSGESSAHEAADHDGQKVSSSTGNYIGFGGSLGAVGARGHERSQMAGGLELNMASYEGRSYTHNMDAFYVLTYERAKDGRMWSNRRITKIRRGAETSTPHTVLPDLGLPVPAADLKAPAAKTQELTPIHQDVSFASSHLERLDARQVLPAIQQHLTAMNVDGNDLTIRRAVESLFRNASVRANYHTVRTDGLYLLITLPAGAGSIRRVGVRLTAGEEPLVYERPRPDVKITTGGQAFKQTKEGRTTETGIKKSVHADGRGTAPDGTRFTGVMQASWESKSKSRTLEQQTDRDIRRATTSTADAQEFRAGVRYKVEFFESKDQVEALSLFAEAGSRVISGVDMVLDGQARRGLQAAGGQARRAGTAISDAITNSVLHTAWRSVFKEAPKPGNTLTRTGRLRLLTPSHLTAPQGRAPMGLPRVVPAPGASGDWIRTDLPAPTTKAVNGSFTENPPADLAQAIAFSRELAKAEGIQALEAFNMNEFLTWLPASRLRGAERFDTPPAVPHYEDLSTPRVSLGIEFNRSNVRANAPNLLRGDYVVPGARSDRFTTQAVLRNGRWLSRGGYNSMSFPESATENEREHETSRGYHVMPFELEIGGPFGPDRATGGAGREAGGDQDTKFHNSAGDYVEHNMFRKGDYDYYWFDVTLLGEEANKRSHIRSDVPYGMIVMLPSANTARYLRDFPGLMEAPRPDEATNRLTQTGPRIDIAHHAQLYAAARGGATVPDLSRHTPEQRRADLTRFLTGPVTAPDLSRPGQRDAALDRLKGWTRDVELRGDPATVPAEDCVIRAYGAFITVHRRTSNGSAETDLLSRPTVATLLERLGGRLTQLNAPQALWDAMVARPGTMALVKTPSRQAGGPAHIFWLMSTGNGGMRWLDSQQEGLLTGPVADLSRATTAAPADRDTANRRPTHEELFTGPDTEVMLLDERGRAVADLAALLPAGAVGRGQTLAELPPTQKGAGRLTAASPWRTAEQQLADVLGTVTPPKPAPAEAAPAGALPAMAPRLLGAWTGRLASHAADIRRFGQAAGRPVVAVDLSGTAKQYGPVVHQLDEVLTGFTRMRVSPVVVTTNATAAQFDALRARYGPVLIQFTTAGWDPVWLLQSADGDGLRMEARLSASLFEDAGKLSGRPPAADGGMHLPGPVGAWTMSETWAAAADFHRAHLAELHAPESGDALNRLLDTGRGNPRLAAFRTALDVARAAGALPGPGAERLRPTATSILDIEARPTVGPRDVATAGFVYDYLSTSGPRMERFAMDGLLFALMMSGALTHDQGLSLVRATAVNPTDKANATVFEAIVDLLRLPPSALDGDPMATGTPQRAIMDRIGGVTSAYRGPVDAPKEVRNPNCVDPIDRTAWIGRLDTLRDAMRVTNPRLATSIEVATHILTNC</sequence>
<evidence type="ECO:0000313" key="4">
    <source>
        <dbReference type="Proteomes" id="UP001183629"/>
    </source>
</evidence>
<accession>A0AAE3ZVY3</accession>
<feature type="coiled-coil region" evidence="1">
    <location>
        <begin position="1856"/>
        <end position="1890"/>
    </location>
</feature>
<feature type="compositionally biased region" description="Low complexity" evidence="2">
    <location>
        <begin position="3286"/>
        <end position="3298"/>
    </location>
</feature>
<keyword evidence="4" id="KW-1185">Reference proteome</keyword>
<feature type="region of interest" description="Disordered" evidence="2">
    <location>
        <begin position="3285"/>
        <end position="3311"/>
    </location>
</feature>
<evidence type="ECO:0000256" key="1">
    <source>
        <dbReference type="SAM" id="Coils"/>
    </source>
</evidence>
<keyword evidence="1" id="KW-0175">Coiled coil</keyword>
<feature type="compositionally biased region" description="Basic and acidic residues" evidence="2">
    <location>
        <begin position="4419"/>
        <end position="4432"/>
    </location>
</feature>
<feature type="region of interest" description="Disordered" evidence="2">
    <location>
        <begin position="4413"/>
        <end position="4432"/>
    </location>
</feature>
<dbReference type="EMBL" id="JAVDYC010000001">
    <property type="protein sequence ID" value="MDR7325881.1"/>
    <property type="molecule type" value="Genomic_DNA"/>
</dbReference>
<dbReference type="PANTHER" id="PTHR48125">
    <property type="entry name" value="LP07818P1"/>
    <property type="match status" value="1"/>
</dbReference>
<feature type="region of interest" description="Disordered" evidence="2">
    <location>
        <begin position="3006"/>
        <end position="3033"/>
    </location>
</feature>